<protein>
    <submittedName>
        <fullName evidence="4">GNAT family N-acetyltransferase</fullName>
    </submittedName>
</protein>
<evidence type="ECO:0000313" key="4">
    <source>
        <dbReference type="EMBL" id="TQS45929.1"/>
    </source>
</evidence>
<evidence type="ECO:0000259" key="3">
    <source>
        <dbReference type="PROSITE" id="PS51186"/>
    </source>
</evidence>
<keyword evidence="2" id="KW-0012">Acyltransferase</keyword>
<gene>
    <name evidence="4" type="ORF">FL583_05385</name>
</gene>
<dbReference type="GO" id="GO:0016747">
    <property type="term" value="F:acyltransferase activity, transferring groups other than amino-acyl groups"/>
    <property type="evidence" value="ECO:0007669"/>
    <property type="project" value="InterPro"/>
</dbReference>
<feature type="domain" description="N-acetyltransferase" evidence="3">
    <location>
        <begin position="25"/>
        <end position="175"/>
    </location>
</feature>
<dbReference type="InterPro" id="IPR000182">
    <property type="entry name" value="GNAT_dom"/>
</dbReference>
<evidence type="ECO:0000256" key="1">
    <source>
        <dbReference type="ARBA" id="ARBA00022679"/>
    </source>
</evidence>
<dbReference type="InterPro" id="IPR050832">
    <property type="entry name" value="Bact_Acetyltransf"/>
</dbReference>
<sequence>MVRNAPGRPRHTSAVEPTIVLGGAELIDDVEELWKALHRHHQLGLPGFAYHPDEVSWAVRSDEYRRWLARPGSFVLVAYAGAAPVGYALVEVLDGPEDTWVTGDRIAMLQSLSIAPLWRGRGLGTVLADRVDAELDARGIHDLMLDVVEGNTGAERFYERRGLRRVMSIYARFSG</sequence>
<dbReference type="PANTHER" id="PTHR43877">
    <property type="entry name" value="AMINOALKYLPHOSPHONATE N-ACETYLTRANSFERASE-RELATED-RELATED"/>
    <property type="match status" value="1"/>
</dbReference>
<reference evidence="4 5" key="1">
    <citation type="submission" date="2019-07" db="EMBL/GenBank/DDBJ databases">
        <title>Cryptosporangium phraense sp. nov., isolated from plant litter.</title>
        <authorList>
            <person name="Suriyachadkun C."/>
        </authorList>
    </citation>
    <scope>NUCLEOTIDE SEQUENCE [LARGE SCALE GENOMIC DNA]</scope>
    <source>
        <strain evidence="4 5">A-T 5661</strain>
    </source>
</reference>
<evidence type="ECO:0000256" key="2">
    <source>
        <dbReference type="ARBA" id="ARBA00023315"/>
    </source>
</evidence>
<dbReference type="InParanoid" id="A0A545AX75"/>
<dbReference type="CDD" id="cd04301">
    <property type="entry name" value="NAT_SF"/>
    <property type="match status" value="1"/>
</dbReference>
<keyword evidence="1 4" id="KW-0808">Transferase</keyword>
<name>A0A545AX75_9ACTN</name>
<proteinExistence type="predicted"/>
<dbReference type="InterPro" id="IPR016181">
    <property type="entry name" value="Acyl_CoA_acyltransferase"/>
</dbReference>
<dbReference type="PROSITE" id="PS51186">
    <property type="entry name" value="GNAT"/>
    <property type="match status" value="1"/>
</dbReference>
<dbReference type="EMBL" id="VIRS01000003">
    <property type="protein sequence ID" value="TQS45929.1"/>
    <property type="molecule type" value="Genomic_DNA"/>
</dbReference>
<dbReference type="Pfam" id="PF00583">
    <property type="entry name" value="Acetyltransf_1"/>
    <property type="match status" value="1"/>
</dbReference>
<dbReference type="Gene3D" id="3.40.630.30">
    <property type="match status" value="1"/>
</dbReference>
<dbReference type="Proteomes" id="UP000317982">
    <property type="component" value="Unassembled WGS sequence"/>
</dbReference>
<comment type="caution">
    <text evidence="4">The sequence shown here is derived from an EMBL/GenBank/DDBJ whole genome shotgun (WGS) entry which is preliminary data.</text>
</comment>
<dbReference type="AlphaFoldDB" id="A0A545AX75"/>
<evidence type="ECO:0000313" key="5">
    <source>
        <dbReference type="Proteomes" id="UP000317982"/>
    </source>
</evidence>
<organism evidence="4 5">
    <name type="scientific">Cryptosporangium phraense</name>
    <dbReference type="NCBI Taxonomy" id="2593070"/>
    <lineage>
        <taxon>Bacteria</taxon>
        <taxon>Bacillati</taxon>
        <taxon>Actinomycetota</taxon>
        <taxon>Actinomycetes</taxon>
        <taxon>Cryptosporangiales</taxon>
        <taxon>Cryptosporangiaceae</taxon>
        <taxon>Cryptosporangium</taxon>
    </lineage>
</organism>
<dbReference type="SUPFAM" id="SSF55729">
    <property type="entry name" value="Acyl-CoA N-acyltransferases (Nat)"/>
    <property type="match status" value="1"/>
</dbReference>
<dbReference type="OrthoDB" id="273614at2"/>
<keyword evidence="5" id="KW-1185">Reference proteome</keyword>
<accession>A0A545AX75</accession>